<organism evidence="2 3">
    <name type="scientific">Ephemerocybe angulata</name>
    <dbReference type="NCBI Taxonomy" id="980116"/>
    <lineage>
        <taxon>Eukaryota</taxon>
        <taxon>Fungi</taxon>
        <taxon>Dikarya</taxon>
        <taxon>Basidiomycota</taxon>
        <taxon>Agaricomycotina</taxon>
        <taxon>Agaricomycetes</taxon>
        <taxon>Agaricomycetidae</taxon>
        <taxon>Agaricales</taxon>
        <taxon>Agaricineae</taxon>
        <taxon>Psathyrellaceae</taxon>
        <taxon>Ephemerocybe</taxon>
    </lineage>
</organism>
<protein>
    <submittedName>
        <fullName evidence="2">Uncharacterized protein</fullName>
    </submittedName>
</protein>
<gene>
    <name evidence="2" type="ORF">DFP72DRAFT_1138491</name>
</gene>
<accession>A0A8H6M0K5</accession>
<proteinExistence type="predicted"/>
<evidence type="ECO:0000313" key="3">
    <source>
        <dbReference type="Proteomes" id="UP000521943"/>
    </source>
</evidence>
<dbReference type="OrthoDB" id="10309670at2759"/>
<evidence type="ECO:0000256" key="1">
    <source>
        <dbReference type="SAM" id="MobiDB-lite"/>
    </source>
</evidence>
<dbReference type="AlphaFoldDB" id="A0A8H6M0K5"/>
<comment type="caution">
    <text evidence="2">The sequence shown here is derived from an EMBL/GenBank/DDBJ whole genome shotgun (WGS) entry which is preliminary data.</text>
</comment>
<keyword evidence="3" id="KW-1185">Reference proteome</keyword>
<feature type="region of interest" description="Disordered" evidence="1">
    <location>
        <begin position="1"/>
        <end position="20"/>
    </location>
</feature>
<evidence type="ECO:0000313" key="2">
    <source>
        <dbReference type="EMBL" id="KAF6750993.1"/>
    </source>
</evidence>
<feature type="region of interest" description="Disordered" evidence="1">
    <location>
        <begin position="29"/>
        <end position="48"/>
    </location>
</feature>
<sequence>MGLFTASAAPGSKKVGLSKAERESKLLAAAASKAEKENANPAPLKAKKTSKVSTGHAIFRKWVLEQDLRCELIDENNVSERIHQKREEEWAKKANVEIASLPTKAPKMIDFLLVKYAVEKVAEPPLTDEDVEAWIDEREPIPSVLPDPLPRKCRCTSAPGGCEHGPLSLCNKGTKCTLVVCAYHRKVV</sequence>
<name>A0A8H6M0K5_9AGAR</name>
<dbReference type="Proteomes" id="UP000521943">
    <property type="component" value="Unassembled WGS sequence"/>
</dbReference>
<reference evidence="2 3" key="1">
    <citation type="submission" date="2020-07" db="EMBL/GenBank/DDBJ databases">
        <title>Comparative genomics of pyrophilous fungi reveals a link between fire events and developmental genes.</title>
        <authorList>
            <consortium name="DOE Joint Genome Institute"/>
            <person name="Steindorff A.S."/>
            <person name="Carver A."/>
            <person name="Calhoun S."/>
            <person name="Stillman K."/>
            <person name="Liu H."/>
            <person name="Lipzen A."/>
            <person name="Pangilinan J."/>
            <person name="Labutti K."/>
            <person name="Bruns T.D."/>
            <person name="Grigoriev I.V."/>
        </authorList>
    </citation>
    <scope>NUCLEOTIDE SEQUENCE [LARGE SCALE GENOMIC DNA]</scope>
    <source>
        <strain evidence="2 3">CBS 144469</strain>
    </source>
</reference>
<dbReference type="EMBL" id="JACGCI010000053">
    <property type="protein sequence ID" value="KAF6750993.1"/>
    <property type="molecule type" value="Genomic_DNA"/>
</dbReference>